<reference evidence="1" key="1">
    <citation type="submission" date="2018-02" db="EMBL/GenBank/DDBJ databases">
        <title>Rhizophora mucronata_Transcriptome.</title>
        <authorList>
            <person name="Meera S.P."/>
            <person name="Sreeshan A."/>
            <person name="Augustine A."/>
        </authorList>
    </citation>
    <scope>NUCLEOTIDE SEQUENCE</scope>
    <source>
        <tissue evidence="1">Leaf</tissue>
    </source>
</reference>
<name>A0A2P2IJM2_RHIMU</name>
<sequence length="33" mass="3698">MTHHWNQQEAPNPVLIVEPKMLILSTSGGNKVQ</sequence>
<proteinExistence type="predicted"/>
<protein>
    <submittedName>
        <fullName evidence="1">Uncharacterized protein</fullName>
    </submittedName>
</protein>
<evidence type="ECO:0000313" key="1">
    <source>
        <dbReference type="EMBL" id="MBW81413.1"/>
    </source>
</evidence>
<organism evidence="1">
    <name type="scientific">Rhizophora mucronata</name>
    <name type="common">Asiatic mangrove</name>
    <dbReference type="NCBI Taxonomy" id="61149"/>
    <lineage>
        <taxon>Eukaryota</taxon>
        <taxon>Viridiplantae</taxon>
        <taxon>Streptophyta</taxon>
        <taxon>Embryophyta</taxon>
        <taxon>Tracheophyta</taxon>
        <taxon>Spermatophyta</taxon>
        <taxon>Magnoliopsida</taxon>
        <taxon>eudicotyledons</taxon>
        <taxon>Gunneridae</taxon>
        <taxon>Pentapetalae</taxon>
        <taxon>rosids</taxon>
        <taxon>fabids</taxon>
        <taxon>Malpighiales</taxon>
        <taxon>Rhizophoraceae</taxon>
        <taxon>Rhizophora</taxon>
    </lineage>
</organism>
<accession>A0A2P2IJM2</accession>
<dbReference type="EMBL" id="GGEC01000930">
    <property type="protein sequence ID" value="MBW81413.1"/>
    <property type="molecule type" value="Transcribed_RNA"/>
</dbReference>
<dbReference type="AlphaFoldDB" id="A0A2P2IJM2"/>